<protein>
    <submittedName>
        <fullName evidence="2">Helix-turn-helix domain-containing protein</fullName>
    </submittedName>
</protein>
<gene>
    <name evidence="2" type="ORF">N7380_19030</name>
</gene>
<name>A0AB73I2M4_AQUAC</name>
<dbReference type="InterPro" id="IPR036388">
    <property type="entry name" value="WH-like_DNA-bd_sf"/>
</dbReference>
<dbReference type="Gene3D" id="1.10.10.10">
    <property type="entry name" value="Winged helix-like DNA-binding domain superfamily/Winged helix DNA-binding domain"/>
    <property type="match status" value="1"/>
</dbReference>
<feature type="region of interest" description="Disordered" evidence="1">
    <location>
        <begin position="258"/>
        <end position="283"/>
    </location>
</feature>
<evidence type="ECO:0000313" key="3">
    <source>
        <dbReference type="Proteomes" id="UP001158058"/>
    </source>
</evidence>
<evidence type="ECO:0000313" key="2">
    <source>
        <dbReference type="EMBL" id="MDH0144415.1"/>
    </source>
</evidence>
<accession>A0AB73I2M4</accession>
<dbReference type="Proteomes" id="UP001158058">
    <property type="component" value="Unassembled WGS sequence"/>
</dbReference>
<comment type="caution">
    <text evidence="2">The sequence shown here is derived from an EMBL/GenBank/DDBJ whole genome shotgun (WGS) entry which is preliminary data.</text>
</comment>
<dbReference type="Pfam" id="PF13730">
    <property type="entry name" value="HTH_36"/>
    <property type="match status" value="1"/>
</dbReference>
<evidence type="ECO:0000256" key="1">
    <source>
        <dbReference type="SAM" id="MobiDB-lite"/>
    </source>
</evidence>
<organism evidence="2 3">
    <name type="scientific">Aquipseudomonas alcaligenes</name>
    <name type="common">Pseudomonas alcaligenes</name>
    <dbReference type="NCBI Taxonomy" id="43263"/>
    <lineage>
        <taxon>Bacteria</taxon>
        <taxon>Pseudomonadati</taxon>
        <taxon>Pseudomonadota</taxon>
        <taxon>Gammaproteobacteria</taxon>
        <taxon>Pseudomonadales</taxon>
        <taxon>Pseudomonadaceae</taxon>
        <taxon>Aquipseudomonas</taxon>
    </lineage>
</organism>
<dbReference type="EMBL" id="JAODZF010000016">
    <property type="protein sequence ID" value="MDH0144415.1"/>
    <property type="molecule type" value="Genomic_DNA"/>
</dbReference>
<dbReference type="RefSeq" id="WP_280003255.1">
    <property type="nucleotide sequence ID" value="NZ_JAODZF010000016.1"/>
</dbReference>
<dbReference type="AlphaFoldDB" id="A0AB73I2M4"/>
<sequence>MSIKAMNWAWEQQLPPVPKLILMALADNADDHGYCWPKMKTIATKCSTSERTIQRTIKALLTAGMLKKDARFDTNGRQVSNGYTLVLTYPDKLSPPTDGRDGEGDTHAAPGATQLCRGEGDKAVSPLEPPYEPSYESSVRHAAELTQLDAGENQKVSQLIRSIPADLQETITAQLLDALAKGAIRTSPSRWLRAVIQRTGRHSHLQNSPQFSEADYVERLIQGGISAKDAQHIAQQTFSHRVTGSPAASHVKAIPQRSMKSGWGRLTTAEPSDSIKKNPFVDT</sequence>
<feature type="region of interest" description="Disordered" evidence="1">
    <location>
        <begin position="93"/>
        <end position="134"/>
    </location>
</feature>
<reference evidence="2" key="1">
    <citation type="submission" date="2022-09" db="EMBL/GenBank/DDBJ databases">
        <title>Intensive care unit water sources are persistently colonized with multi-drug resistant bacteria and are the site of extensive horizontal gene transfer of antibiotic resistance genes.</title>
        <authorList>
            <person name="Diorio-Toth L."/>
        </authorList>
    </citation>
    <scope>NUCLEOTIDE SEQUENCE</scope>
    <source>
        <strain evidence="2">GD04146</strain>
    </source>
</reference>
<proteinExistence type="predicted"/>